<keyword evidence="2" id="KW-1188">Viral release from host cell</keyword>
<keyword evidence="1" id="KW-1048">Host nucleus</keyword>
<dbReference type="InterPro" id="IPR005208">
    <property type="entry name" value="Herpes_TT2"/>
</dbReference>
<dbReference type="SMR" id="A0A126LAY4"/>
<accession>A0A126LAY4</accession>
<dbReference type="HAMAP" id="MF_04015">
    <property type="entry name" value="HSV_TRM2"/>
    <property type="match status" value="1"/>
</dbReference>
<evidence type="ECO:0000313" key="3">
    <source>
        <dbReference type="EMBL" id="AMD82165.1"/>
    </source>
</evidence>
<gene>
    <name evidence="3" type="primary">U35</name>
</gene>
<dbReference type="AlphaFoldDB" id="A0A126LAY4"/>
<dbReference type="EMBL" id="KT895199">
    <property type="protein sequence ID" value="AMD82165.1"/>
    <property type="molecule type" value="Genomic_DNA"/>
</dbReference>
<sequence>MMDSSPEKTNLELLYERVCEQGREFEVVFYPMLPRLYEMMLPSLEARLNFLSVGYRHVAFARYVHGDVDCVHREVMAQKMVLLTSILSKLLNVNGILEHQEYLNTE</sequence>
<protein>
    <submittedName>
        <fullName evidence="3">U35</fullName>
    </submittedName>
</protein>
<organism evidence="3">
    <name type="scientific">Homo sapiens</name>
    <name type="common">Human</name>
    <dbReference type="NCBI Taxonomy" id="9606"/>
    <lineage>
        <taxon>Eukaryota</taxon>
        <taxon>Metazoa</taxon>
        <taxon>Chordata</taxon>
        <taxon>Craniata</taxon>
        <taxon>Vertebrata</taxon>
        <taxon>Euteleostomi</taxon>
        <taxon>Mammalia</taxon>
        <taxon>Eutheria</taxon>
        <taxon>Euarchontoglires</taxon>
        <taxon>Primates</taxon>
        <taxon>Haplorrhini</taxon>
        <taxon>Catarrhini</taxon>
        <taxon>Hominidae</taxon>
        <taxon>Homo</taxon>
    </lineage>
</organism>
<proteinExistence type="inferred from homology"/>
<name>A0A126LAY4_HUMAN</name>
<dbReference type="Pfam" id="PF03581">
    <property type="entry name" value="Herpes_UL33"/>
    <property type="match status" value="1"/>
</dbReference>
<evidence type="ECO:0000256" key="1">
    <source>
        <dbReference type="ARBA" id="ARBA00022562"/>
    </source>
</evidence>
<dbReference type="GO" id="GO:0019073">
    <property type="term" value="P:viral DNA genome packaging"/>
    <property type="evidence" value="ECO:0007669"/>
    <property type="project" value="InterPro"/>
</dbReference>
<evidence type="ECO:0000256" key="2">
    <source>
        <dbReference type="ARBA" id="ARBA00022612"/>
    </source>
</evidence>
<reference evidence="3" key="1">
    <citation type="journal article" date="2016" name="Viruses">
        <title>Complete Genome Sequence of Germline Chromosomally Integrated Human Herpesvirus 6A and Analyses Integration Sites Define a New Human Endogenous Virus with Potential to Reactivate as an Emerging Infection.</title>
        <authorList>
            <person name="Tweedy J."/>
            <person name="Spyrou M.A."/>
            <person name="Pearson M."/>
            <person name="Lassner D."/>
            <person name="Kuhl U."/>
            <person name="Gompels U.A."/>
        </authorList>
    </citation>
    <scope>NUCLEOTIDE SEQUENCE</scope>
</reference>